<dbReference type="AlphaFoldDB" id="A0A498H0M9"/>
<accession>A0A498H0M9</accession>
<dbReference type="SMART" id="SM00091">
    <property type="entry name" value="PAS"/>
    <property type="match status" value="2"/>
</dbReference>
<reference evidence="2 3" key="1">
    <citation type="journal article" date="2015" name="Int. J. Syst. Evol. Microbiol.">
        <title>Methanoculleus taiwanensis sp. nov., a methanogen isolated from deep marine sediment at the deformation front area near Taiwan.</title>
        <authorList>
            <person name="Weng C.Y."/>
            <person name="Chen S.C."/>
            <person name="Lai M.C."/>
            <person name="Wu S.Y."/>
            <person name="Lin S."/>
            <person name="Yang T.F."/>
            <person name="Chen P.C."/>
        </authorList>
    </citation>
    <scope>NUCLEOTIDE SEQUENCE [LARGE SCALE GENOMIC DNA]</scope>
    <source>
        <strain evidence="2 3">CYW4</strain>
    </source>
</reference>
<dbReference type="CDD" id="cd00130">
    <property type="entry name" value="PAS"/>
    <property type="match status" value="2"/>
</dbReference>
<dbReference type="InterPro" id="IPR035965">
    <property type="entry name" value="PAS-like_dom_sf"/>
</dbReference>
<dbReference type="EMBL" id="LHQS01000002">
    <property type="protein sequence ID" value="RXE56362.1"/>
    <property type="molecule type" value="Genomic_DNA"/>
</dbReference>
<name>A0A498H0M9_9EURY</name>
<gene>
    <name evidence="2" type="ORF">ABH15_09705</name>
</gene>
<dbReference type="PROSITE" id="PS50112">
    <property type="entry name" value="PAS"/>
    <property type="match status" value="1"/>
</dbReference>
<dbReference type="NCBIfam" id="TIGR00229">
    <property type="entry name" value="sensory_box"/>
    <property type="match status" value="2"/>
</dbReference>
<sequence length="349" mass="40746">MMHGEKNTDMSMFFLFTIFHVLNELEDGVVLVGQDGRIRWVNAAMRRFFELRDREVAGMQGEEFFLTVVAPTLERPEEVSDAVLSSNRERRNVHNLELHAVTPEGREFWLEYTSRPLNIYPMLQHRLDIYRKITRWKTTERRLTESEERYRMLFNKGSDAVLVFTLSPDSMPVRFIEVNEVAERRLGYTRDELLNLSPLDITPPERIGEISAVLKQFRVTDELLFEMEHVTKGGRRIPVEINALRFLLQGRPTVLSISRDISERKRTEEIRKKAFEQIEQNIEQFAVLGDHIRNPLAVIVGLAGIEETPASAKILEQAALINGTIDRLDRGWVESEKVRRFLRKHYGQR</sequence>
<proteinExistence type="predicted"/>
<evidence type="ECO:0000313" key="3">
    <source>
        <dbReference type="Proteomes" id="UP000290932"/>
    </source>
</evidence>
<protein>
    <recommendedName>
        <fullName evidence="1">PAS domain-containing protein</fullName>
    </recommendedName>
</protein>
<comment type="caution">
    <text evidence="2">The sequence shown here is derived from an EMBL/GenBank/DDBJ whole genome shotgun (WGS) entry which is preliminary data.</text>
</comment>
<evidence type="ECO:0000313" key="2">
    <source>
        <dbReference type="EMBL" id="RXE56362.1"/>
    </source>
</evidence>
<dbReference type="Pfam" id="PF13426">
    <property type="entry name" value="PAS_9"/>
    <property type="match status" value="2"/>
</dbReference>
<dbReference type="PANTHER" id="PTHR44757">
    <property type="entry name" value="DIGUANYLATE CYCLASE DGCP"/>
    <property type="match status" value="1"/>
</dbReference>
<dbReference type="Gene3D" id="3.30.450.20">
    <property type="entry name" value="PAS domain"/>
    <property type="match status" value="2"/>
</dbReference>
<organism evidence="2 3">
    <name type="scientific">Methanoculleus taiwanensis</name>
    <dbReference type="NCBI Taxonomy" id="1550565"/>
    <lineage>
        <taxon>Archaea</taxon>
        <taxon>Methanobacteriati</taxon>
        <taxon>Methanobacteriota</taxon>
        <taxon>Stenosarchaea group</taxon>
        <taxon>Methanomicrobia</taxon>
        <taxon>Methanomicrobiales</taxon>
        <taxon>Methanomicrobiaceae</taxon>
        <taxon>Methanoculleus</taxon>
    </lineage>
</organism>
<keyword evidence="3" id="KW-1185">Reference proteome</keyword>
<feature type="domain" description="PAS" evidence="1">
    <location>
        <begin position="146"/>
        <end position="216"/>
    </location>
</feature>
<dbReference type="Proteomes" id="UP000290932">
    <property type="component" value="Unassembled WGS sequence"/>
</dbReference>
<evidence type="ECO:0000259" key="1">
    <source>
        <dbReference type="PROSITE" id="PS50112"/>
    </source>
</evidence>
<dbReference type="InterPro" id="IPR000014">
    <property type="entry name" value="PAS"/>
</dbReference>
<dbReference type="PANTHER" id="PTHR44757:SF2">
    <property type="entry name" value="BIOFILM ARCHITECTURE MAINTENANCE PROTEIN MBAA"/>
    <property type="match status" value="1"/>
</dbReference>
<dbReference type="InterPro" id="IPR052155">
    <property type="entry name" value="Biofilm_reg_signaling"/>
</dbReference>
<dbReference type="SUPFAM" id="SSF55785">
    <property type="entry name" value="PYP-like sensor domain (PAS domain)"/>
    <property type="match status" value="2"/>
</dbReference>